<gene>
    <name evidence="5" type="ORF">GCM10008985_29700</name>
    <name evidence="6" type="ORF">MUK72_07370</name>
</gene>
<reference evidence="6" key="2">
    <citation type="submission" date="2022-04" db="EMBL/GenBank/DDBJ databases">
        <title>Sequencing and genomic assembly of Halococcus dombrowskii.</title>
        <authorList>
            <person name="Lim S.W."/>
            <person name="MacLea K.S."/>
        </authorList>
    </citation>
    <scope>NUCLEOTIDE SEQUENCE</scope>
    <source>
        <strain evidence="6">H4</strain>
    </source>
</reference>
<dbReference type="EMBL" id="CP095005">
    <property type="protein sequence ID" value="UOO93793.1"/>
    <property type="molecule type" value="Genomic_DNA"/>
</dbReference>
<dbReference type="PRINTS" id="PR00033">
    <property type="entry name" value="HTHASNC"/>
</dbReference>
<dbReference type="InterPro" id="IPR036388">
    <property type="entry name" value="WH-like_DNA-bd_sf"/>
</dbReference>
<accession>A0AAV3SJR4</accession>
<organism evidence="5 8">
    <name type="scientific">Halococcus dombrowskii</name>
    <dbReference type="NCBI Taxonomy" id="179637"/>
    <lineage>
        <taxon>Archaea</taxon>
        <taxon>Methanobacteriati</taxon>
        <taxon>Methanobacteriota</taxon>
        <taxon>Stenosarchaea group</taxon>
        <taxon>Halobacteria</taxon>
        <taxon>Halobacteriales</taxon>
        <taxon>Halococcaceae</taxon>
        <taxon>Halococcus</taxon>
    </lineage>
</organism>
<evidence type="ECO:0000256" key="2">
    <source>
        <dbReference type="ARBA" id="ARBA00023125"/>
    </source>
</evidence>
<dbReference type="PANTHER" id="PTHR30154:SF34">
    <property type="entry name" value="TRANSCRIPTIONAL REGULATOR AZLB"/>
    <property type="match status" value="1"/>
</dbReference>
<proteinExistence type="predicted"/>
<evidence type="ECO:0000256" key="1">
    <source>
        <dbReference type="ARBA" id="ARBA00023015"/>
    </source>
</evidence>
<dbReference type="Pfam" id="PF13412">
    <property type="entry name" value="HTH_24"/>
    <property type="match status" value="1"/>
</dbReference>
<dbReference type="InterPro" id="IPR036390">
    <property type="entry name" value="WH_DNA-bd_sf"/>
</dbReference>
<dbReference type="RefSeq" id="WP_004053146.1">
    <property type="nucleotide sequence ID" value="NZ_BAAADN010000047.1"/>
</dbReference>
<sequence length="161" mass="17997">MPPRELDELDEYVVFRLQADSHGTSAAEIAEDYGVSPSTVRKRIARLEDEGIIRGAHLDIDYERAGYQLFTSIFCTAPIPEREALAREALTISGVVSSRELMTGEENIQIGAVGRDGDDLSRINRDLAALGLEIVDEELIHNEYTGPLQWFDKDDETETNE</sequence>
<dbReference type="InterPro" id="IPR019885">
    <property type="entry name" value="Tscrpt_reg_HTH_AsnC-type_CS"/>
</dbReference>
<keyword evidence="1" id="KW-0805">Transcription regulation</keyword>
<evidence type="ECO:0000313" key="8">
    <source>
        <dbReference type="Proteomes" id="UP001500962"/>
    </source>
</evidence>
<dbReference type="Proteomes" id="UP001500962">
    <property type="component" value="Unassembled WGS sequence"/>
</dbReference>
<dbReference type="PROSITE" id="PS00519">
    <property type="entry name" value="HTH_ASNC_1"/>
    <property type="match status" value="1"/>
</dbReference>
<dbReference type="InterPro" id="IPR011991">
    <property type="entry name" value="ArsR-like_HTH"/>
</dbReference>
<dbReference type="Gene3D" id="1.10.10.10">
    <property type="entry name" value="Winged helix-like DNA-binding domain superfamily/Winged helix DNA-binding domain"/>
    <property type="match status" value="1"/>
</dbReference>
<dbReference type="CDD" id="cd00090">
    <property type="entry name" value="HTH_ARSR"/>
    <property type="match status" value="1"/>
</dbReference>
<dbReference type="GO" id="GO:0005829">
    <property type="term" value="C:cytosol"/>
    <property type="evidence" value="ECO:0007669"/>
    <property type="project" value="TreeGrafter"/>
</dbReference>
<evidence type="ECO:0000256" key="3">
    <source>
        <dbReference type="ARBA" id="ARBA00023163"/>
    </source>
</evidence>
<dbReference type="PROSITE" id="PS50956">
    <property type="entry name" value="HTH_ASNC_2"/>
    <property type="match status" value="1"/>
</dbReference>
<dbReference type="AlphaFoldDB" id="A0AAV3SJR4"/>
<dbReference type="GO" id="GO:0043565">
    <property type="term" value="F:sequence-specific DNA binding"/>
    <property type="evidence" value="ECO:0007669"/>
    <property type="project" value="InterPro"/>
</dbReference>
<keyword evidence="7" id="KW-1185">Reference proteome</keyword>
<dbReference type="GeneID" id="71761656"/>
<reference evidence="5" key="3">
    <citation type="submission" date="2023-12" db="EMBL/GenBank/DDBJ databases">
        <authorList>
            <person name="Sun Q."/>
            <person name="Inoue M."/>
        </authorList>
    </citation>
    <scope>NUCLEOTIDE SEQUENCE</scope>
    <source>
        <strain evidence="5">JCM 12289</strain>
    </source>
</reference>
<dbReference type="PANTHER" id="PTHR30154">
    <property type="entry name" value="LEUCINE-RESPONSIVE REGULATORY PROTEIN"/>
    <property type="match status" value="1"/>
</dbReference>
<dbReference type="KEGG" id="hdo:MUK72_07370"/>
<dbReference type="InterPro" id="IPR000485">
    <property type="entry name" value="AsnC-type_HTH_dom"/>
</dbReference>
<evidence type="ECO:0000313" key="6">
    <source>
        <dbReference type="EMBL" id="UOO93793.1"/>
    </source>
</evidence>
<evidence type="ECO:0000259" key="4">
    <source>
        <dbReference type="PROSITE" id="PS50956"/>
    </source>
</evidence>
<dbReference type="InterPro" id="IPR019888">
    <property type="entry name" value="Tscrpt_reg_AsnC-like"/>
</dbReference>
<dbReference type="SMART" id="SM00344">
    <property type="entry name" value="HTH_ASNC"/>
    <property type="match status" value="1"/>
</dbReference>
<keyword evidence="3" id="KW-0804">Transcription</keyword>
<dbReference type="GO" id="GO:0043200">
    <property type="term" value="P:response to amino acid"/>
    <property type="evidence" value="ECO:0007669"/>
    <property type="project" value="TreeGrafter"/>
</dbReference>
<dbReference type="SUPFAM" id="SSF46785">
    <property type="entry name" value="Winged helix' DNA-binding domain"/>
    <property type="match status" value="1"/>
</dbReference>
<feature type="domain" description="HTH asnC-type" evidence="4">
    <location>
        <begin position="6"/>
        <end position="68"/>
    </location>
</feature>
<keyword evidence="2" id="KW-0238">DNA-binding</keyword>
<dbReference type="EMBL" id="BAAADN010000047">
    <property type="protein sequence ID" value="GAA0470821.1"/>
    <property type="molecule type" value="Genomic_DNA"/>
</dbReference>
<reference evidence="5" key="1">
    <citation type="journal article" date="2014" name="Int. J. Syst. Evol. Microbiol.">
        <title>Complete genome sequence of Corynebacterium casei LMG S-19264T (=DSM 44701T), isolated from a smear-ripened cheese.</title>
        <authorList>
            <consortium name="US DOE Joint Genome Institute (JGI-PGF)"/>
            <person name="Walter F."/>
            <person name="Albersmeier A."/>
            <person name="Kalinowski J."/>
            <person name="Ruckert C."/>
        </authorList>
    </citation>
    <scope>NUCLEOTIDE SEQUENCE</scope>
    <source>
        <strain evidence="5">JCM 12289</strain>
    </source>
</reference>
<evidence type="ECO:0000313" key="7">
    <source>
        <dbReference type="Proteomes" id="UP000830542"/>
    </source>
</evidence>
<dbReference type="Proteomes" id="UP000830542">
    <property type="component" value="Chromosome"/>
</dbReference>
<protein>
    <submittedName>
        <fullName evidence="5">Lrp/AsnC family transcriptional regulator</fullName>
    </submittedName>
</protein>
<name>A0AAV3SJR4_HALDO</name>
<evidence type="ECO:0000313" key="5">
    <source>
        <dbReference type="EMBL" id="GAA0470821.1"/>
    </source>
</evidence>